<reference evidence="12 13" key="1">
    <citation type="submission" date="2024-08" db="EMBL/GenBank/DDBJ databases">
        <authorList>
            <person name="Cucini C."/>
            <person name="Frati F."/>
        </authorList>
    </citation>
    <scope>NUCLEOTIDE SEQUENCE [LARGE SCALE GENOMIC DNA]</scope>
</reference>
<dbReference type="PANTHER" id="PTHR43344:SF2">
    <property type="entry name" value="PHOSPHOSERINE PHOSPHATASE"/>
    <property type="match status" value="1"/>
</dbReference>
<protein>
    <recommendedName>
        <fullName evidence="5">Phosphoserine phosphatase</fullName>
        <ecNumber evidence="4">3.1.3.3</ecNumber>
    </recommendedName>
    <alternativeName>
        <fullName evidence="11">O-phosphoserine phosphohydrolase</fullName>
    </alternativeName>
</protein>
<keyword evidence="10" id="KW-0718">Serine biosynthesis</keyword>
<evidence type="ECO:0000256" key="6">
    <source>
        <dbReference type="ARBA" id="ARBA00022605"/>
    </source>
</evidence>
<keyword evidence="7" id="KW-0479">Metal-binding</keyword>
<evidence type="ECO:0000313" key="12">
    <source>
        <dbReference type="EMBL" id="CAL8115582.1"/>
    </source>
</evidence>
<evidence type="ECO:0000256" key="7">
    <source>
        <dbReference type="ARBA" id="ARBA00022723"/>
    </source>
</evidence>
<dbReference type="NCBIfam" id="TIGR00338">
    <property type="entry name" value="serB"/>
    <property type="match status" value="1"/>
</dbReference>
<dbReference type="EC" id="3.1.3.3" evidence="4"/>
<dbReference type="NCBIfam" id="TIGR01488">
    <property type="entry name" value="HAD-SF-IB"/>
    <property type="match status" value="1"/>
</dbReference>
<dbReference type="SUPFAM" id="SSF56784">
    <property type="entry name" value="HAD-like"/>
    <property type="match status" value="1"/>
</dbReference>
<dbReference type="PANTHER" id="PTHR43344">
    <property type="entry name" value="PHOSPHOSERINE PHOSPHATASE"/>
    <property type="match status" value="1"/>
</dbReference>
<dbReference type="InterPro" id="IPR036412">
    <property type="entry name" value="HAD-like_sf"/>
</dbReference>
<evidence type="ECO:0000256" key="4">
    <source>
        <dbReference type="ARBA" id="ARBA00012640"/>
    </source>
</evidence>
<evidence type="ECO:0000256" key="11">
    <source>
        <dbReference type="ARBA" id="ARBA00031693"/>
    </source>
</evidence>
<evidence type="ECO:0000256" key="3">
    <source>
        <dbReference type="ARBA" id="ARBA00009184"/>
    </source>
</evidence>
<dbReference type="Gene3D" id="1.10.150.210">
    <property type="entry name" value="Phosphoserine phosphatase, domain 2"/>
    <property type="match status" value="1"/>
</dbReference>
<dbReference type="InterPro" id="IPR023214">
    <property type="entry name" value="HAD_sf"/>
</dbReference>
<name>A0ABP1QYY3_9HEXA</name>
<comment type="pathway">
    <text evidence="2">Amino-acid biosynthesis; L-serine biosynthesis; L-serine from 3-phospho-D-glycerate: step 3/3.</text>
</comment>
<dbReference type="Proteomes" id="UP001642540">
    <property type="component" value="Unassembled WGS sequence"/>
</dbReference>
<evidence type="ECO:0000256" key="10">
    <source>
        <dbReference type="ARBA" id="ARBA00023299"/>
    </source>
</evidence>
<organism evidence="12 13">
    <name type="scientific">Orchesella dallaii</name>
    <dbReference type="NCBI Taxonomy" id="48710"/>
    <lineage>
        <taxon>Eukaryota</taxon>
        <taxon>Metazoa</taxon>
        <taxon>Ecdysozoa</taxon>
        <taxon>Arthropoda</taxon>
        <taxon>Hexapoda</taxon>
        <taxon>Collembola</taxon>
        <taxon>Entomobryomorpha</taxon>
        <taxon>Entomobryoidea</taxon>
        <taxon>Orchesellidae</taxon>
        <taxon>Orchesellinae</taxon>
        <taxon>Orchesella</taxon>
    </lineage>
</organism>
<dbReference type="InterPro" id="IPR050582">
    <property type="entry name" value="HAD-like_SerB"/>
</dbReference>
<evidence type="ECO:0000256" key="1">
    <source>
        <dbReference type="ARBA" id="ARBA00001946"/>
    </source>
</evidence>
<comment type="similarity">
    <text evidence="3">Belongs to the HAD-like hydrolase superfamily. SerB family.</text>
</comment>
<evidence type="ECO:0000256" key="5">
    <source>
        <dbReference type="ARBA" id="ARBA00015196"/>
    </source>
</evidence>
<keyword evidence="9" id="KW-0460">Magnesium</keyword>
<comment type="cofactor">
    <cofactor evidence="1">
        <name>Mg(2+)</name>
        <dbReference type="ChEBI" id="CHEBI:18420"/>
    </cofactor>
</comment>
<dbReference type="EMBL" id="CAXLJM020000051">
    <property type="protein sequence ID" value="CAL8115582.1"/>
    <property type="molecule type" value="Genomic_DNA"/>
</dbReference>
<sequence>MKWLRSFWLKNLQFSRSLHVDSMKSCYDYDYARSLSAVITVKRLSDPREKRYIQKSVNWNGPLQQGHCRDPEQRTGTRSNKTQFSSFSYLLKTSFISPRFNSSVRISWQLQRGFNTSTRNSSQEDETREKVEMNQQNQAKNIWRKAEAICFDVDSTVIQDEAIDELAKYCGKGDEVEELTREAMKGGMDFRQALALRLDLIRPSLAQVRNFILSSKQRLTPYVKELVHELHKREKEVFLVSGGFRSIIIPLAQELHIPTANVYANKIKFYYDGEYAGFDENQLTSRTGGKGAVVRNLKEKHGYETVVMVGDGITDWEASPPADLFIGFGGNAYRQEVKSKSKWYVTDFRDLINELRD</sequence>
<dbReference type="InterPro" id="IPR004469">
    <property type="entry name" value="PSP"/>
</dbReference>
<dbReference type="Gene3D" id="3.40.50.1000">
    <property type="entry name" value="HAD superfamily/HAD-like"/>
    <property type="match status" value="1"/>
</dbReference>
<comment type="caution">
    <text evidence="12">The sequence shown here is derived from an EMBL/GenBank/DDBJ whole genome shotgun (WGS) entry which is preliminary data.</text>
</comment>
<evidence type="ECO:0000256" key="8">
    <source>
        <dbReference type="ARBA" id="ARBA00022801"/>
    </source>
</evidence>
<proteinExistence type="inferred from homology"/>
<keyword evidence="6" id="KW-0028">Amino-acid biosynthesis</keyword>
<evidence type="ECO:0000313" key="13">
    <source>
        <dbReference type="Proteomes" id="UP001642540"/>
    </source>
</evidence>
<keyword evidence="13" id="KW-1185">Reference proteome</keyword>
<evidence type="ECO:0000256" key="2">
    <source>
        <dbReference type="ARBA" id="ARBA00005135"/>
    </source>
</evidence>
<evidence type="ECO:0000256" key="9">
    <source>
        <dbReference type="ARBA" id="ARBA00022842"/>
    </source>
</evidence>
<dbReference type="CDD" id="cd04309">
    <property type="entry name" value="HAD_PSP_eu"/>
    <property type="match status" value="1"/>
</dbReference>
<accession>A0ABP1QYY3</accession>
<keyword evidence="8" id="KW-0378">Hydrolase</keyword>
<gene>
    <name evidence="12" type="ORF">ODALV1_LOCUS16919</name>
</gene>
<dbReference type="Pfam" id="PF00702">
    <property type="entry name" value="Hydrolase"/>
    <property type="match status" value="1"/>
</dbReference>